<dbReference type="HAMAP" id="MF_00111">
    <property type="entry name" value="MurA"/>
    <property type="match status" value="1"/>
</dbReference>
<evidence type="ECO:0000256" key="10">
    <source>
        <dbReference type="ARBA" id="ARBA00023317"/>
    </source>
</evidence>
<dbReference type="GO" id="GO:0009252">
    <property type="term" value="P:peptidoglycan biosynthetic process"/>
    <property type="evidence" value="ECO:0007669"/>
    <property type="project" value="UniProtKB-UniRule"/>
</dbReference>
<reference evidence="15 16" key="1">
    <citation type="submission" date="2016-10" db="EMBL/GenBank/DDBJ databases">
        <authorList>
            <person name="Varghese N."/>
            <person name="Submissions S."/>
        </authorList>
    </citation>
    <scope>NUCLEOTIDE SEQUENCE [LARGE SCALE GENOMIC DNA]</scope>
    <source>
        <strain evidence="15 16">PDC82</strain>
    </source>
</reference>
<dbReference type="InterPro" id="IPR005750">
    <property type="entry name" value="UDP_GlcNAc_COvinyl_MurA"/>
</dbReference>
<dbReference type="InterPro" id="IPR001986">
    <property type="entry name" value="Enolpyruvate_Tfrase_dom"/>
</dbReference>
<dbReference type="InterPro" id="IPR036968">
    <property type="entry name" value="Enolpyruvate_Tfrase_sf"/>
</dbReference>
<dbReference type="Pfam" id="PF00275">
    <property type="entry name" value="EPSP_synthase"/>
    <property type="match status" value="1"/>
</dbReference>
<keyword evidence="10 13" id="KW-0670">Pyruvate</keyword>
<proteinExistence type="inferred from homology"/>
<keyword evidence="6 13" id="KW-0133">Cell shape</keyword>
<keyword evidence="3 13" id="KW-0963">Cytoplasm</keyword>
<feature type="binding site" evidence="13">
    <location>
        <position position="317"/>
    </location>
    <ligand>
        <name>UDP-N-acetyl-alpha-D-glucosamine</name>
        <dbReference type="ChEBI" id="CHEBI:57705"/>
    </ligand>
</feature>
<evidence type="ECO:0000313" key="15">
    <source>
        <dbReference type="EMBL" id="SDJ54308.1"/>
    </source>
</evidence>
<evidence type="ECO:0000256" key="4">
    <source>
        <dbReference type="ARBA" id="ARBA00022618"/>
    </source>
</evidence>
<evidence type="ECO:0000256" key="5">
    <source>
        <dbReference type="ARBA" id="ARBA00022679"/>
    </source>
</evidence>
<feature type="binding site" evidence="13">
    <location>
        <begin position="172"/>
        <end position="175"/>
    </location>
    <ligand>
        <name>UDP-N-acetyl-alpha-D-glucosamine</name>
        <dbReference type="ChEBI" id="CHEBI:57705"/>
    </ligand>
</feature>
<keyword evidence="8 13" id="KW-0131">Cell cycle</keyword>
<evidence type="ECO:0000313" key="16">
    <source>
        <dbReference type="Proteomes" id="UP000198917"/>
    </source>
</evidence>
<dbReference type="Proteomes" id="UP000198917">
    <property type="component" value="Unassembled WGS sequence"/>
</dbReference>
<dbReference type="Gene3D" id="3.65.10.10">
    <property type="entry name" value="Enolpyruvate transferase domain"/>
    <property type="match status" value="2"/>
</dbReference>
<sequence length="430" mass="45644">MDRIRITGGNKLNGVIPISGAKNAALPLMIASLLTSDTLTLENVPHLADVEQLIRILGNHGVDISVNGRRESQGEAYSRTVHFTCRTIVDTTAPYELVSKMRASFWVIGPLLAREGRARVSLPGGCAIGTRPVDLFIEGLQALGATMEIDGGYINASAPKGGLIGAVYTFPKVSVGATHVMLMAASLARGTTVIHNAAREPEVVDLAHCLIAMGAKIEGAGTSTITIEGVTSLSGARHRVLPDRIETGTYAMAVAMAGGDVVLEGTRASLLDNALDTLRLAGVTISDTDTGLRVVRNGNGIQPVDIVTEPFPGFPTDLQAQFMALMTRSQGVSHITETIFENRFMHVQELARLGAKISLSGQMARIEGVSRLKGAPVMATDLRASVSLVIAGLVAEGETMVSRVYHLDRGFERLEEKLTRCGALVERVSD</sequence>
<dbReference type="GO" id="GO:0051301">
    <property type="term" value="P:cell division"/>
    <property type="evidence" value="ECO:0007669"/>
    <property type="project" value="UniProtKB-KW"/>
</dbReference>
<dbReference type="GO" id="GO:0008360">
    <property type="term" value="P:regulation of cell shape"/>
    <property type="evidence" value="ECO:0007669"/>
    <property type="project" value="UniProtKB-KW"/>
</dbReference>
<comment type="similarity">
    <text evidence="11 13">Belongs to the EPSP synthase family. MurA subfamily.</text>
</comment>
<dbReference type="NCBIfam" id="NF006873">
    <property type="entry name" value="PRK09369.1"/>
    <property type="match status" value="1"/>
</dbReference>
<feature type="binding site" evidence="13">
    <location>
        <begin position="22"/>
        <end position="23"/>
    </location>
    <ligand>
        <name>phosphoenolpyruvate</name>
        <dbReference type="ChEBI" id="CHEBI:58702"/>
    </ligand>
</feature>
<dbReference type="InterPro" id="IPR013792">
    <property type="entry name" value="RNA3'P_cycl/enolpyr_Trfase_a/b"/>
</dbReference>
<evidence type="ECO:0000256" key="9">
    <source>
        <dbReference type="ARBA" id="ARBA00023316"/>
    </source>
</evidence>
<dbReference type="PANTHER" id="PTHR43783">
    <property type="entry name" value="UDP-N-ACETYLGLUCOSAMINE 1-CARBOXYVINYLTRANSFERASE"/>
    <property type="match status" value="1"/>
</dbReference>
<name>A0A7Z7BLP8_9HYPH</name>
<feature type="binding site" evidence="13">
    <location>
        <position position="339"/>
    </location>
    <ligand>
        <name>UDP-N-acetyl-alpha-D-glucosamine</name>
        <dbReference type="ChEBI" id="CHEBI:57705"/>
    </ligand>
</feature>
<evidence type="ECO:0000256" key="12">
    <source>
        <dbReference type="ARBA" id="ARBA00047527"/>
    </source>
</evidence>
<accession>A0A7Z7BLP8</accession>
<evidence type="ECO:0000256" key="8">
    <source>
        <dbReference type="ARBA" id="ARBA00023306"/>
    </source>
</evidence>
<feature type="binding site" evidence="13">
    <location>
        <position position="102"/>
    </location>
    <ligand>
        <name>UDP-N-acetyl-alpha-D-glucosamine</name>
        <dbReference type="ChEBI" id="CHEBI:57705"/>
    </ligand>
</feature>
<evidence type="ECO:0000256" key="13">
    <source>
        <dbReference type="HAMAP-Rule" id="MF_00111"/>
    </source>
</evidence>
<dbReference type="GO" id="GO:0071555">
    <property type="term" value="P:cell wall organization"/>
    <property type="evidence" value="ECO:0007669"/>
    <property type="project" value="UniProtKB-KW"/>
</dbReference>
<dbReference type="CDD" id="cd01555">
    <property type="entry name" value="UdpNAET"/>
    <property type="match status" value="1"/>
</dbReference>
<keyword evidence="7 13" id="KW-0573">Peptidoglycan synthesis</keyword>
<dbReference type="UniPathway" id="UPA00219"/>
<dbReference type="GO" id="GO:0019277">
    <property type="term" value="P:UDP-N-acetylgalactosamine biosynthetic process"/>
    <property type="evidence" value="ECO:0007669"/>
    <property type="project" value="InterPro"/>
</dbReference>
<evidence type="ECO:0000256" key="7">
    <source>
        <dbReference type="ARBA" id="ARBA00022984"/>
    </source>
</evidence>
<dbReference type="FunFam" id="3.65.10.10:FF:000001">
    <property type="entry name" value="UDP-N-acetylglucosamine 1-carboxyvinyltransferase"/>
    <property type="match status" value="1"/>
</dbReference>
<dbReference type="SUPFAM" id="SSF55205">
    <property type="entry name" value="EPT/RTPC-like"/>
    <property type="match status" value="1"/>
</dbReference>
<evidence type="ECO:0000256" key="2">
    <source>
        <dbReference type="ARBA" id="ARBA00004752"/>
    </source>
</evidence>
<keyword evidence="4 13" id="KW-0132">Cell division</keyword>
<dbReference type="PANTHER" id="PTHR43783:SF1">
    <property type="entry name" value="UDP-N-ACETYLGLUCOSAMINE 1-CARBOXYVINYLTRANSFERASE"/>
    <property type="match status" value="1"/>
</dbReference>
<dbReference type="GO" id="GO:0008760">
    <property type="term" value="F:UDP-N-acetylglucosamine 1-carboxyvinyltransferase activity"/>
    <property type="evidence" value="ECO:0007669"/>
    <property type="project" value="UniProtKB-UniRule"/>
</dbReference>
<comment type="pathway">
    <text evidence="2 13">Cell wall biogenesis; peptidoglycan biosynthesis.</text>
</comment>
<dbReference type="RefSeq" id="WP_006312942.1">
    <property type="nucleotide sequence ID" value="NZ_CP033034.1"/>
</dbReference>
<feature type="binding site" evidence="13">
    <location>
        <begin position="131"/>
        <end position="135"/>
    </location>
    <ligand>
        <name>UDP-N-acetyl-alpha-D-glucosamine</name>
        <dbReference type="ChEBI" id="CHEBI:57705"/>
    </ligand>
</feature>
<dbReference type="EC" id="2.5.1.7" evidence="13"/>
<dbReference type="AlphaFoldDB" id="A0A7Z7BLP8"/>
<keyword evidence="9 13" id="KW-0961">Cell wall biogenesis/degradation</keyword>
<comment type="caution">
    <text evidence="15">The sequence shown here is derived from an EMBL/GenBank/DDBJ whole genome shotgun (WGS) entry which is preliminary data.</text>
</comment>
<protein>
    <recommendedName>
        <fullName evidence="13">UDP-N-acetylglucosamine 1-carboxyvinyltransferase</fullName>
        <ecNumber evidence="13">2.5.1.7</ecNumber>
    </recommendedName>
    <alternativeName>
        <fullName evidence="13">Enoylpyruvate transferase</fullName>
    </alternativeName>
    <alternativeName>
        <fullName evidence="13">UDP-N-acetylglucosamine enolpyruvyl transferase</fullName>
        <shortName evidence="13">EPT</shortName>
    </alternativeName>
</protein>
<evidence type="ECO:0000256" key="6">
    <source>
        <dbReference type="ARBA" id="ARBA00022960"/>
    </source>
</evidence>
<organism evidence="15 16">
    <name type="scientific">Agrobacterium fabrum</name>
    <dbReference type="NCBI Taxonomy" id="1176649"/>
    <lineage>
        <taxon>Bacteria</taxon>
        <taxon>Pseudomonadati</taxon>
        <taxon>Pseudomonadota</taxon>
        <taxon>Alphaproteobacteria</taxon>
        <taxon>Hyphomicrobiales</taxon>
        <taxon>Rhizobiaceae</taxon>
        <taxon>Rhizobium/Agrobacterium group</taxon>
        <taxon>Agrobacterium</taxon>
        <taxon>Agrobacterium tumefaciens complex</taxon>
    </lineage>
</organism>
<comment type="subcellular location">
    <subcellularLocation>
        <location evidence="1 13">Cytoplasm</location>
    </subcellularLocation>
</comment>
<keyword evidence="5 13" id="KW-0808">Transferase</keyword>
<evidence type="ECO:0000256" key="11">
    <source>
        <dbReference type="ARBA" id="ARBA00038367"/>
    </source>
</evidence>
<feature type="active site" description="Proton donor" evidence="13">
    <location>
        <position position="126"/>
    </location>
</feature>
<dbReference type="EMBL" id="FNEW01000001">
    <property type="protein sequence ID" value="SDJ54308.1"/>
    <property type="molecule type" value="Genomic_DNA"/>
</dbReference>
<comment type="function">
    <text evidence="13">Cell wall formation. Adds enolpyruvyl to UDP-N-acetylglucosamine.</text>
</comment>
<gene>
    <name evidence="13" type="primary">murA</name>
    <name evidence="15" type="ORF">SAMN05428983_2154</name>
</gene>
<evidence type="ECO:0000256" key="1">
    <source>
        <dbReference type="ARBA" id="ARBA00004496"/>
    </source>
</evidence>
<dbReference type="InterPro" id="IPR050068">
    <property type="entry name" value="MurA_subfamily"/>
</dbReference>
<dbReference type="NCBIfam" id="TIGR01072">
    <property type="entry name" value="murA"/>
    <property type="match status" value="1"/>
</dbReference>
<feature type="domain" description="Enolpyruvate transferase" evidence="14">
    <location>
        <begin position="7"/>
        <end position="418"/>
    </location>
</feature>
<evidence type="ECO:0000256" key="3">
    <source>
        <dbReference type="ARBA" id="ARBA00022490"/>
    </source>
</evidence>
<evidence type="ECO:0000259" key="14">
    <source>
        <dbReference type="Pfam" id="PF00275"/>
    </source>
</evidence>
<comment type="catalytic activity">
    <reaction evidence="12 13">
        <text>phosphoenolpyruvate + UDP-N-acetyl-alpha-D-glucosamine = UDP-N-acetyl-3-O-(1-carboxyvinyl)-alpha-D-glucosamine + phosphate</text>
        <dbReference type="Rhea" id="RHEA:18681"/>
        <dbReference type="ChEBI" id="CHEBI:43474"/>
        <dbReference type="ChEBI" id="CHEBI:57705"/>
        <dbReference type="ChEBI" id="CHEBI:58702"/>
        <dbReference type="ChEBI" id="CHEBI:68483"/>
        <dbReference type="EC" id="2.5.1.7"/>
    </reaction>
</comment>
<feature type="modified residue" description="2-(S-cysteinyl)pyruvic acid O-phosphothioketal" evidence="13">
    <location>
        <position position="126"/>
    </location>
</feature>
<dbReference type="GO" id="GO:0005737">
    <property type="term" value="C:cytoplasm"/>
    <property type="evidence" value="ECO:0007669"/>
    <property type="project" value="UniProtKB-SubCell"/>
</dbReference>